<evidence type="ECO:0000313" key="6">
    <source>
        <dbReference type="EMBL" id="KAK9968955.1"/>
    </source>
</evidence>
<name>A0AAW2A665_CULAL</name>
<dbReference type="Gene3D" id="3.80.10.10">
    <property type="entry name" value="Ribonuclease Inhibitor"/>
    <property type="match status" value="1"/>
</dbReference>
<dbReference type="PROSITE" id="PS51450">
    <property type="entry name" value="LRR"/>
    <property type="match status" value="1"/>
</dbReference>
<proteinExistence type="predicted"/>
<dbReference type="GO" id="GO:0005737">
    <property type="term" value="C:cytoplasm"/>
    <property type="evidence" value="ECO:0007669"/>
    <property type="project" value="TreeGrafter"/>
</dbReference>
<organism evidence="6 7">
    <name type="scientific">Culter alburnus</name>
    <name type="common">Topmouth culter</name>
    <dbReference type="NCBI Taxonomy" id="194366"/>
    <lineage>
        <taxon>Eukaryota</taxon>
        <taxon>Metazoa</taxon>
        <taxon>Chordata</taxon>
        <taxon>Craniata</taxon>
        <taxon>Vertebrata</taxon>
        <taxon>Euteleostomi</taxon>
        <taxon>Actinopterygii</taxon>
        <taxon>Neopterygii</taxon>
        <taxon>Teleostei</taxon>
        <taxon>Ostariophysi</taxon>
        <taxon>Cypriniformes</taxon>
        <taxon>Xenocyprididae</taxon>
        <taxon>Xenocypridinae</taxon>
        <taxon>Culter</taxon>
    </lineage>
</organism>
<dbReference type="Proteomes" id="UP001479290">
    <property type="component" value="Unassembled WGS sequence"/>
</dbReference>
<feature type="chain" id="PRO_5044013680" description="Disease resistance R13L4/SHOC-2-like LRR domain-containing protein" evidence="4">
    <location>
        <begin position="19"/>
        <end position="565"/>
    </location>
</feature>
<dbReference type="InterPro" id="IPR003591">
    <property type="entry name" value="Leu-rich_rpt_typical-subtyp"/>
</dbReference>
<accession>A0AAW2A665</accession>
<keyword evidence="1" id="KW-0433">Leucine-rich repeat</keyword>
<dbReference type="AlphaFoldDB" id="A0AAW2A665"/>
<evidence type="ECO:0000256" key="3">
    <source>
        <dbReference type="SAM" id="MobiDB-lite"/>
    </source>
</evidence>
<dbReference type="Pfam" id="PF23598">
    <property type="entry name" value="LRR_14"/>
    <property type="match status" value="1"/>
</dbReference>
<evidence type="ECO:0000256" key="1">
    <source>
        <dbReference type="ARBA" id="ARBA00022614"/>
    </source>
</evidence>
<reference evidence="6 7" key="1">
    <citation type="submission" date="2024-05" db="EMBL/GenBank/DDBJ databases">
        <title>A high-quality chromosomal-level genome assembly of Topmouth culter (Culter alburnus).</title>
        <authorList>
            <person name="Zhao H."/>
        </authorList>
    </citation>
    <scope>NUCLEOTIDE SEQUENCE [LARGE SCALE GENOMIC DNA]</scope>
    <source>
        <strain evidence="6">CATC2023</strain>
        <tissue evidence="6">Muscle</tissue>
    </source>
</reference>
<feature type="signal peptide" evidence="4">
    <location>
        <begin position="1"/>
        <end position="18"/>
    </location>
</feature>
<evidence type="ECO:0000256" key="4">
    <source>
        <dbReference type="SAM" id="SignalP"/>
    </source>
</evidence>
<dbReference type="InterPro" id="IPR050216">
    <property type="entry name" value="LRR_domain-containing"/>
</dbReference>
<protein>
    <recommendedName>
        <fullName evidence="5">Disease resistance R13L4/SHOC-2-like LRR domain-containing protein</fullName>
    </recommendedName>
</protein>
<evidence type="ECO:0000313" key="7">
    <source>
        <dbReference type="Proteomes" id="UP001479290"/>
    </source>
</evidence>
<evidence type="ECO:0000259" key="5">
    <source>
        <dbReference type="Pfam" id="PF23598"/>
    </source>
</evidence>
<dbReference type="EMBL" id="JAWDJR010000009">
    <property type="protein sequence ID" value="KAK9968955.1"/>
    <property type="molecule type" value="Genomic_DNA"/>
</dbReference>
<keyword evidence="7" id="KW-1185">Reference proteome</keyword>
<dbReference type="InterPro" id="IPR032675">
    <property type="entry name" value="LRR_dom_sf"/>
</dbReference>
<keyword evidence="2" id="KW-0677">Repeat</keyword>
<gene>
    <name evidence="6" type="ORF">ABG768_027172</name>
</gene>
<comment type="caution">
    <text evidence="6">The sequence shown here is derived from an EMBL/GenBank/DDBJ whole genome shotgun (WGS) entry which is preliminary data.</text>
</comment>
<feature type="domain" description="Disease resistance R13L4/SHOC-2-like LRR" evidence="5">
    <location>
        <begin position="332"/>
        <end position="439"/>
    </location>
</feature>
<evidence type="ECO:0000256" key="2">
    <source>
        <dbReference type="ARBA" id="ARBA00022737"/>
    </source>
</evidence>
<dbReference type="PANTHER" id="PTHR48051:SF46">
    <property type="entry name" value="LEUCINE RICH REPEAT-CONTAINING DOMAIN PROTEIN"/>
    <property type="match status" value="1"/>
</dbReference>
<dbReference type="InterPro" id="IPR055414">
    <property type="entry name" value="LRR_R13L4/SHOC2-like"/>
</dbReference>
<dbReference type="PANTHER" id="PTHR48051">
    <property type="match status" value="1"/>
</dbReference>
<dbReference type="InterPro" id="IPR001611">
    <property type="entry name" value="Leu-rich_rpt"/>
</dbReference>
<keyword evidence="4" id="KW-0732">Signal</keyword>
<feature type="region of interest" description="Disordered" evidence="3">
    <location>
        <begin position="86"/>
        <end position="107"/>
    </location>
</feature>
<dbReference type="SMART" id="SM00364">
    <property type="entry name" value="LRR_BAC"/>
    <property type="match status" value="4"/>
</dbReference>
<dbReference type="SUPFAM" id="SSF52058">
    <property type="entry name" value="L domain-like"/>
    <property type="match status" value="1"/>
</dbReference>
<dbReference type="SMART" id="SM00369">
    <property type="entry name" value="LRR_TYP"/>
    <property type="match status" value="5"/>
</dbReference>
<sequence>MVDLVVYLSLVRFWAAAAVTQFKCERKEVSYSVQHHKRNRNTEGLCLYKMKSASKLINICNTEEKMDCVHGIRKSSLLLRRPLPPIKTAHYSTPPAPRTTDQEPSESVCSPQTYLEDCVTCRVGQITLPRILRGFPHQPQRTPAGRRPPDLFCLNDFLQVGRSGRGSLDELRKMVLSSRNYKKLLHLFLSELHRGWQCEIANQTLSCDGLPPVARRIPQRQIICELAAVVQIEAQAQNSFRSNSGVCRPSEDQSVDQLWTSAERWTERTAHEVLLNAVTSKHFQGSRRSRSPFRGGGECDVISASELNVLDCLTRGGTSLSFKAHFIRDLPDVTSLSERLQYLNLSFNDLTHVPQEVCDLHQLQVLKMRNNPIEELPAQINKLHKLQTLVVSFCKITQLPNQLYSLPCLQHLDVSYNLLRSLSSDVRHLRSLRSLNVEGNQLVALPAGLLRVSVSELRLSGNYTHALLWSENSCNSPQTLLHTAAHTLAHTLTYTHLPPAAQLVLRRAGVCDACSGPMFGPGLKLIRPVHGAFGLQFVPVMFLCCSPACLYSFRNHNINEQPASV</sequence>